<keyword evidence="4" id="KW-1185">Reference proteome</keyword>
<dbReference type="STRING" id="460.Lstg_2670"/>
<dbReference type="InterPro" id="IPR009057">
    <property type="entry name" value="Homeodomain-like_sf"/>
</dbReference>
<evidence type="ECO:0000259" key="1">
    <source>
        <dbReference type="Pfam" id="PF01710"/>
    </source>
</evidence>
<dbReference type="RefSeq" id="WP_058478199.1">
    <property type="nucleotide sequence ID" value="NZ_CAAAIO010000022.1"/>
</dbReference>
<evidence type="ECO:0000313" key="4">
    <source>
        <dbReference type="Proteomes" id="UP000054820"/>
    </source>
</evidence>
<gene>
    <name evidence="2" type="ORF">Lstg_2670</name>
    <name evidence="3" type="ORF">NCTC11991_01046</name>
</gene>
<feature type="domain" description="Transposase Synechocystis PCC 6803" evidence="1">
    <location>
        <begin position="1"/>
        <end position="87"/>
    </location>
</feature>
<reference evidence="2 4" key="1">
    <citation type="submission" date="2015-11" db="EMBL/GenBank/DDBJ databases">
        <title>Genomic analysis of 38 Legionella species identifies large and diverse effector repertoires.</title>
        <authorList>
            <person name="Burstein D."/>
            <person name="Amaro F."/>
            <person name="Zusman T."/>
            <person name="Lifshitz Z."/>
            <person name="Cohen O."/>
            <person name="Gilbert J.A."/>
            <person name="Pupko T."/>
            <person name="Shuman H.A."/>
            <person name="Segal G."/>
        </authorList>
    </citation>
    <scope>NUCLEOTIDE SEQUENCE [LARGE SCALE GENOMIC DNA]</scope>
    <source>
        <strain evidence="2 4">SC-18-C9</strain>
    </source>
</reference>
<dbReference type="Proteomes" id="UP000255110">
    <property type="component" value="Unassembled WGS sequence"/>
</dbReference>
<name>A0A378L7Y8_9GAMM</name>
<dbReference type="InterPro" id="IPR002622">
    <property type="entry name" value="Transposase_14"/>
</dbReference>
<dbReference type="EMBL" id="UGOY01000001">
    <property type="protein sequence ID" value="STY22460.1"/>
    <property type="molecule type" value="Genomic_DNA"/>
</dbReference>
<dbReference type="Pfam" id="PF01710">
    <property type="entry name" value="HTH_Tnp_IS630"/>
    <property type="match status" value="1"/>
</dbReference>
<dbReference type="AlphaFoldDB" id="A0A378L7Y8"/>
<accession>A0A378L7Y8</accession>
<organism evidence="3 5">
    <name type="scientific">Legionella steigerwaltii</name>
    <dbReference type="NCBI Taxonomy" id="460"/>
    <lineage>
        <taxon>Bacteria</taxon>
        <taxon>Pseudomonadati</taxon>
        <taxon>Pseudomonadota</taxon>
        <taxon>Gammaproteobacteria</taxon>
        <taxon>Legionellales</taxon>
        <taxon>Legionellaceae</taxon>
        <taxon>Legionella</taxon>
    </lineage>
</organism>
<evidence type="ECO:0000313" key="3">
    <source>
        <dbReference type="EMBL" id="STY22460.1"/>
    </source>
</evidence>
<evidence type="ECO:0000313" key="5">
    <source>
        <dbReference type="Proteomes" id="UP000255110"/>
    </source>
</evidence>
<protein>
    <submittedName>
        <fullName evidence="2 3">Transposase</fullName>
    </submittedName>
</protein>
<dbReference type="OrthoDB" id="5653940at2"/>
<sequence>MTHSIDFRKKVLEIREREGLSIEGVAIRFGVGKASVMRWLIELEPKKTRNKSATKIDMEGLKKDIEEYPDSYQYERAERLGASQSGIY</sequence>
<dbReference type="SUPFAM" id="SSF46689">
    <property type="entry name" value="Homeodomain-like"/>
    <property type="match status" value="1"/>
</dbReference>
<dbReference type="EMBL" id="LNYZ01000026">
    <property type="protein sequence ID" value="KTD72052.1"/>
    <property type="molecule type" value="Genomic_DNA"/>
</dbReference>
<proteinExistence type="predicted"/>
<evidence type="ECO:0000313" key="2">
    <source>
        <dbReference type="EMBL" id="KTD72052.1"/>
    </source>
</evidence>
<reference evidence="3 5" key="2">
    <citation type="submission" date="2018-06" db="EMBL/GenBank/DDBJ databases">
        <authorList>
            <consortium name="Pathogen Informatics"/>
            <person name="Doyle S."/>
        </authorList>
    </citation>
    <scope>NUCLEOTIDE SEQUENCE [LARGE SCALE GENOMIC DNA]</scope>
    <source>
        <strain evidence="3 5">NCTC11991</strain>
    </source>
</reference>
<dbReference type="Proteomes" id="UP000054820">
    <property type="component" value="Unassembled WGS sequence"/>
</dbReference>